<dbReference type="HAMAP" id="MF_00154">
    <property type="entry name" value="CyoE_CtaB"/>
    <property type="match status" value="1"/>
</dbReference>
<proteinExistence type="inferred from homology"/>
<comment type="subcellular location">
    <subcellularLocation>
        <location evidence="9">Cell membrane</location>
        <topology evidence="9">Multi-pass membrane protein</topology>
    </subcellularLocation>
    <subcellularLocation>
        <location evidence="1">Membrane</location>
        <topology evidence="1">Multi-pass membrane protein</topology>
    </subcellularLocation>
</comment>
<comment type="miscellaneous">
    <text evidence="9">Carbon 2 of the heme B porphyrin ring is defined according to the Fischer nomenclature.</text>
</comment>
<dbReference type="PROSITE" id="PS00943">
    <property type="entry name" value="UBIA"/>
    <property type="match status" value="1"/>
</dbReference>
<dbReference type="InterPro" id="IPR000537">
    <property type="entry name" value="UbiA_prenyltransferase"/>
</dbReference>
<keyword evidence="3 9" id="KW-0808">Transferase</keyword>
<evidence type="ECO:0000256" key="6">
    <source>
        <dbReference type="ARBA" id="ARBA00023133"/>
    </source>
</evidence>
<dbReference type="Gene3D" id="1.10.357.140">
    <property type="entry name" value="UbiA prenyltransferase"/>
    <property type="match status" value="1"/>
</dbReference>
<evidence type="ECO:0000256" key="8">
    <source>
        <dbReference type="ARBA" id="ARBA00047690"/>
    </source>
</evidence>
<protein>
    <recommendedName>
        <fullName evidence="9">Protoheme IX farnesyltransferase</fullName>
        <ecNumber evidence="9">2.5.1.141</ecNumber>
    </recommendedName>
    <alternativeName>
        <fullName evidence="9">Heme B farnesyltransferase</fullName>
    </alternativeName>
    <alternativeName>
        <fullName evidence="9">Heme O synthase</fullName>
    </alternativeName>
</protein>
<feature type="transmembrane region" description="Helical" evidence="9">
    <location>
        <begin position="293"/>
        <end position="313"/>
    </location>
</feature>
<dbReference type="GO" id="GO:0048034">
    <property type="term" value="P:heme O biosynthetic process"/>
    <property type="evidence" value="ECO:0007669"/>
    <property type="project" value="UniProtKB-UniRule"/>
</dbReference>
<dbReference type="GO" id="GO:0008495">
    <property type="term" value="F:protoheme IX farnesyltransferase activity"/>
    <property type="evidence" value="ECO:0007669"/>
    <property type="project" value="UniProtKB-UniRule"/>
</dbReference>
<evidence type="ECO:0000256" key="7">
    <source>
        <dbReference type="ARBA" id="ARBA00023136"/>
    </source>
</evidence>
<comment type="function">
    <text evidence="9">Converts heme B (protoheme IX) to heme O by substitution of the vinyl group on carbon 2 of heme B porphyrin ring with a hydroxyethyl farnesyl side group.</text>
</comment>
<gene>
    <name evidence="10" type="primary">cyoE</name>
    <name evidence="9" type="synonym">ctaB</name>
    <name evidence="10" type="ORF">CRI93_06675</name>
</gene>
<dbReference type="CDD" id="cd13957">
    <property type="entry name" value="PT_UbiA_Cox10"/>
    <property type="match status" value="1"/>
</dbReference>
<dbReference type="Pfam" id="PF01040">
    <property type="entry name" value="UbiA"/>
    <property type="match status" value="1"/>
</dbReference>
<keyword evidence="11" id="KW-1185">Reference proteome</keyword>
<comment type="pathway">
    <text evidence="9">Porphyrin-containing compound metabolism; heme O biosynthesis; heme O from protoheme: step 1/1.</text>
</comment>
<accession>A0A2H3NTQ0</accession>
<dbReference type="InterPro" id="IPR044878">
    <property type="entry name" value="UbiA_sf"/>
</dbReference>
<name>A0A2H3NTQ0_9BACT</name>
<feature type="transmembrane region" description="Helical" evidence="9">
    <location>
        <begin position="261"/>
        <end position="281"/>
    </location>
</feature>
<feature type="transmembrane region" description="Helical" evidence="9">
    <location>
        <begin position="137"/>
        <end position="154"/>
    </location>
</feature>
<evidence type="ECO:0000256" key="2">
    <source>
        <dbReference type="ARBA" id="ARBA00022475"/>
    </source>
</evidence>
<dbReference type="OrthoDB" id="9814417at2"/>
<dbReference type="NCBIfam" id="TIGR01473">
    <property type="entry name" value="cyoE_ctaB"/>
    <property type="match status" value="1"/>
</dbReference>
<dbReference type="GO" id="GO:0006784">
    <property type="term" value="P:heme A biosynthetic process"/>
    <property type="evidence" value="ECO:0007669"/>
    <property type="project" value="TreeGrafter"/>
</dbReference>
<keyword evidence="5 9" id="KW-1133">Transmembrane helix</keyword>
<dbReference type="EMBL" id="PDEP01000005">
    <property type="protein sequence ID" value="PEN07661.1"/>
    <property type="molecule type" value="Genomic_DNA"/>
</dbReference>
<evidence type="ECO:0000256" key="9">
    <source>
        <dbReference type="HAMAP-Rule" id="MF_00154"/>
    </source>
</evidence>
<evidence type="ECO:0000313" key="11">
    <source>
        <dbReference type="Proteomes" id="UP000221024"/>
    </source>
</evidence>
<evidence type="ECO:0000256" key="1">
    <source>
        <dbReference type="ARBA" id="ARBA00004141"/>
    </source>
</evidence>
<keyword evidence="7 9" id="KW-0472">Membrane</keyword>
<dbReference type="PANTHER" id="PTHR43448:SF2">
    <property type="entry name" value="PROTOHEME IX FARNESYLTRANSFERASE, MITOCHONDRIAL"/>
    <property type="match status" value="1"/>
</dbReference>
<feature type="transmembrane region" description="Helical" evidence="9">
    <location>
        <begin position="69"/>
        <end position="90"/>
    </location>
</feature>
<dbReference type="InterPro" id="IPR006369">
    <property type="entry name" value="Protohaem_IX_farnesylTrfase"/>
</dbReference>
<feature type="transmembrane region" description="Helical" evidence="9">
    <location>
        <begin position="111"/>
        <end position="131"/>
    </location>
</feature>
<comment type="catalytic activity">
    <reaction evidence="8 9">
        <text>heme b + (2E,6E)-farnesyl diphosphate + H2O = Fe(II)-heme o + diphosphate</text>
        <dbReference type="Rhea" id="RHEA:28070"/>
        <dbReference type="ChEBI" id="CHEBI:15377"/>
        <dbReference type="ChEBI" id="CHEBI:33019"/>
        <dbReference type="ChEBI" id="CHEBI:60344"/>
        <dbReference type="ChEBI" id="CHEBI:60530"/>
        <dbReference type="ChEBI" id="CHEBI:175763"/>
        <dbReference type="EC" id="2.5.1.141"/>
    </reaction>
</comment>
<evidence type="ECO:0000256" key="4">
    <source>
        <dbReference type="ARBA" id="ARBA00022692"/>
    </source>
</evidence>
<dbReference type="AlphaFoldDB" id="A0A2H3NTQ0"/>
<dbReference type="UniPathway" id="UPA00834">
    <property type="reaction ID" value="UER00712"/>
</dbReference>
<keyword evidence="2 9" id="KW-1003">Cell membrane</keyword>
<comment type="similarity">
    <text evidence="9">Belongs to the UbiA prenyltransferase family. Protoheme IX farnesyltransferase subfamily.</text>
</comment>
<dbReference type="GO" id="GO:0005886">
    <property type="term" value="C:plasma membrane"/>
    <property type="evidence" value="ECO:0007669"/>
    <property type="project" value="UniProtKB-SubCell"/>
</dbReference>
<dbReference type="Proteomes" id="UP000221024">
    <property type="component" value="Unassembled WGS sequence"/>
</dbReference>
<feature type="transmembrane region" description="Helical" evidence="9">
    <location>
        <begin position="44"/>
        <end position="63"/>
    </location>
</feature>
<comment type="caution">
    <text evidence="10">The sequence shown here is derived from an EMBL/GenBank/DDBJ whole genome shotgun (WGS) entry which is preliminary data.</text>
</comment>
<organism evidence="10 11">
    <name type="scientific">Longimonas halophila</name>
    <dbReference type="NCBI Taxonomy" id="1469170"/>
    <lineage>
        <taxon>Bacteria</taxon>
        <taxon>Pseudomonadati</taxon>
        <taxon>Rhodothermota</taxon>
        <taxon>Rhodothermia</taxon>
        <taxon>Rhodothermales</taxon>
        <taxon>Salisaetaceae</taxon>
        <taxon>Longimonas</taxon>
    </lineage>
</organism>
<evidence type="ECO:0000256" key="3">
    <source>
        <dbReference type="ARBA" id="ARBA00022679"/>
    </source>
</evidence>
<dbReference type="RefSeq" id="WP_098061850.1">
    <property type="nucleotide sequence ID" value="NZ_PDEP01000005.1"/>
</dbReference>
<sequence length="314" mass="33756">MPERSSASSDVPSVRAATADQAGYSARPWRQVLRDYLTLTKPEISFLVTVSAFAGFLLGSPTSLDGGTLLITLLGVGMCACGVGMLNHCMEHRFDATMKRTADRPIPAGRIPLAHAQWMGTGLVLASVGILCPLVNPPTAVLAALTAILYLYVYTPLKRHTTYNTIIGTIPGALPALGGYVAATGTFGAAGWAIFAILVCWQMPHFLSLAWMYRNDYARGNYAMLPVEEPSGDSTAYQTIAFTVLLLGASALPTAFGPAGWLYLAGVLPLGGWFLYTALQFHRERTGIRARRVLKASIVYIPALVALLTIDWFL</sequence>
<evidence type="ECO:0000256" key="5">
    <source>
        <dbReference type="ARBA" id="ARBA00022989"/>
    </source>
</evidence>
<keyword evidence="6 9" id="KW-0350">Heme biosynthesis</keyword>
<dbReference type="InterPro" id="IPR030470">
    <property type="entry name" value="UbiA_prenylTrfase_CS"/>
</dbReference>
<dbReference type="PANTHER" id="PTHR43448">
    <property type="entry name" value="PROTOHEME IX FARNESYLTRANSFERASE, MITOCHONDRIAL"/>
    <property type="match status" value="1"/>
</dbReference>
<keyword evidence="4 9" id="KW-0812">Transmembrane</keyword>
<evidence type="ECO:0000313" key="10">
    <source>
        <dbReference type="EMBL" id="PEN07661.1"/>
    </source>
</evidence>
<dbReference type="EC" id="2.5.1.141" evidence="9"/>
<reference evidence="10 11" key="1">
    <citation type="submission" date="2017-10" db="EMBL/GenBank/DDBJ databases">
        <title>Draft genome of Longimonas halophila.</title>
        <authorList>
            <person name="Goh K.M."/>
            <person name="Shamsir M.S."/>
            <person name="Lim S.W."/>
        </authorList>
    </citation>
    <scope>NUCLEOTIDE SEQUENCE [LARGE SCALE GENOMIC DNA]</scope>
    <source>
        <strain evidence="10 11">KCTC 42399</strain>
    </source>
</reference>